<comment type="subcellular location">
    <subcellularLocation>
        <location evidence="1">Membrane</location>
        <topology evidence="1">Multi-pass membrane protein</topology>
    </subcellularLocation>
</comment>
<keyword evidence="4 8" id="KW-1133">Transmembrane helix</keyword>
<evidence type="ECO:0008006" key="11">
    <source>
        <dbReference type="Google" id="ProtNLM"/>
    </source>
</evidence>
<evidence type="ECO:0000256" key="3">
    <source>
        <dbReference type="ARBA" id="ARBA00022692"/>
    </source>
</evidence>
<keyword evidence="5 8" id="KW-0472">Membrane</keyword>
<dbReference type="STRING" id="1088818.A0A2I0AZ58"/>
<evidence type="ECO:0000313" key="9">
    <source>
        <dbReference type="EMBL" id="PKA60832.1"/>
    </source>
</evidence>
<evidence type="ECO:0000256" key="8">
    <source>
        <dbReference type="SAM" id="Phobius"/>
    </source>
</evidence>
<feature type="transmembrane region" description="Helical" evidence="8">
    <location>
        <begin position="6"/>
        <end position="23"/>
    </location>
</feature>
<evidence type="ECO:0000256" key="2">
    <source>
        <dbReference type="ARBA" id="ARBA00009706"/>
    </source>
</evidence>
<feature type="region of interest" description="Disordered" evidence="7">
    <location>
        <begin position="58"/>
        <end position="79"/>
    </location>
</feature>
<feature type="transmembrane region" description="Helical" evidence="8">
    <location>
        <begin position="132"/>
        <end position="156"/>
    </location>
</feature>
<dbReference type="EMBL" id="KZ451935">
    <property type="protein sequence ID" value="PKA60832.1"/>
    <property type="molecule type" value="Genomic_DNA"/>
</dbReference>
<feature type="transmembrane region" description="Helical" evidence="8">
    <location>
        <begin position="380"/>
        <end position="403"/>
    </location>
</feature>
<feature type="transmembrane region" description="Helical" evidence="8">
    <location>
        <begin position="236"/>
        <end position="258"/>
    </location>
</feature>
<name>A0A2I0AZ58_9ASPA</name>
<evidence type="ECO:0000256" key="5">
    <source>
        <dbReference type="ARBA" id="ARBA00023136"/>
    </source>
</evidence>
<evidence type="ECO:0000256" key="7">
    <source>
        <dbReference type="SAM" id="MobiDB-lite"/>
    </source>
</evidence>
<dbReference type="AlphaFoldDB" id="A0A2I0AZ58"/>
<gene>
    <name evidence="9" type="ORF">AXF42_Ash006466</name>
</gene>
<sequence>MPYSGIFFHAAASSTASLLVYFLNLPAVALQGLHTYIHPDSLLASDGTKALLRRPGAAASALSEPKRRPRSKDAQPSFDESKAQLFRIRLTDSLLPSRLFFSSYRSAFLSSFVALSNLVLCLFLLLPGSFTAVVIPIAAVLISAAQLLVFLLKLSLERSASRHSDRRLSLLSAAIGFLFSIFVLNLSPSVINFRIPTFVTPIAAAFAGFLSGILFIPAGRSARAFWLGTDQLRWNLSVVSCGTIGRVMLYLAAILNFFSSLMWVNPLAIGERFEECRVWALTAAAISQLLVLRSNVQMYLNEAVLCWYQRLHSSRVPDMDYGRAKVFLHNHFVCLAVIQFFAPPLLVLLFAGLSQIRGNLFEGIPFIGGLTDFSVVVKEMALFMAWWIMSVHSALMMLMIAFYRCGFAFVS</sequence>
<accession>A0A2I0AZ58</accession>
<feature type="transmembrane region" description="Helical" evidence="8">
    <location>
        <begin position="198"/>
        <end position="216"/>
    </location>
</feature>
<dbReference type="GO" id="GO:0016020">
    <property type="term" value="C:membrane"/>
    <property type="evidence" value="ECO:0007669"/>
    <property type="project" value="UniProtKB-SubCell"/>
</dbReference>
<dbReference type="PANTHER" id="PTHR13624:SF6">
    <property type="entry name" value="EMEI"/>
    <property type="match status" value="1"/>
</dbReference>
<reference evidence="9 10" key="1">
    <citation type="journal article" date="2017" name="Nature">
        <title>The Apostasia genome and the evolution of orchids.</title>
        <authorList>
            <person name="Zhang G.Q."/>
            <person name="Liu K.W."/>
            <person name="Li Z."/>
            <person name="Lohaus R."/>
            <person name="Hsiao Y.Y."/>
            <person name="Niu S.C."/>
            <person name="Wang J.Y."/>
            <person name="Lin Y.C."/>
            <person name="Xu Q."/>
            <person name="Chen L.J."/>
            <person name="Yoshida K."/>
            <person name="Fujiwara S."/>
            <person name="Wang Z.W."/>
            <person name="Zhang Y.Q."/>
            <person name="Mitsuda N."/>
            <person name="Wang M."/>
            <person name="Liu G.H."/>
            <person name="Pecoraro L."/>
            <person name="Huang H.X."/>
            <person name="Xiao X.J."/>
            <person name="Lin M."/>
            <person name="Wu X.Y."/>
            <person name="Wu W.L."/>
            <person name="Chen Y.Y."/>
            <person name="Chang S.B."/>
            <person name="Sakamoto S."/>
            <person name="Ohme-Takagi M."/>
            <person name="Yagi M."/>
            <person name="Zeng S.J."/>
            <person name="Shen C.Y."/>
            <person name="Yeh C.M."/>
            <person name="Luo Y.B."/>
            <person name="Tsai W.C."/>
            <person name="Van de Peer Y."/>
            <person name="Liu Z.J."/>
        </authorList>
    </citation>
    <scope>NUCLEOTIDE SEQUENCE [LARGE SCALE GENOMIC DNA]</scope>
    <source>
        <strain evidence="10">cv. Shenzhen</strain>
        <tissue evidence="9">Stem</tissue>
    </source>
</reference>
<evidence type="ECO:0000313" key="10">
    <source>
        <dbReference type="Proteomes" id="UP000236161"/>
    </source>
</evidence>
<dbReference type="PANTHER" id="PTHR13624">
    <property type="entry name" value="RE42071P"/>
    <property type="match status" value="1"/>
</dbReference>
<keyword evidence="3 8" id="KW-0812">Transmembrane</keyword>
<organism evidence="9 10">
    <name type="scientific">Apostasia shenzhenica</name>
    <dbReference type="NCBI Taxonomy" id="1088818"/>
    <lineage>
        <taxon>Eukaryota</taxon>
        <taxon>Viridiplantae</taxon>
        <taxon>Streptophyta</taxon>
        <taxon>Embryophyta</taxon>
        <taxon>Tracheophyta</taxon>
        <taxon>Spermatophyta</taxon>
        <taxon>Magnoliopsida</taxon>
        <taxon>Liliopsida</taxon>
        <taxon>Asparagales</taxon>
        <taxon>Orchidaceae</taxon>
        <taxon>Apostasioideae</taxon>
        <taxon>Apostasia</taxon>
    </lineage>
</organism>
<feature type="transmembrane region" description="Helical" evidence="8">
    <location>
        <begin position="107"/>
        <end position="126"/>
    </location>
</feature>
<proteinExistence type="inferred from homology"/>
<dbReference type="OrthoDB" id="784140at2759"/>
<comment type="similarity">
    <text evidence="2">Belongs to the TMEM161 family.</text>
</comment>
<dbReference type="Proteomes" id="UP000236161">
    <property type="component" value="Unassembled WGS sequence"/>
</dbReference>
<dbReference type="InterPro" id="IPR019395">
    <property type="entry name" value="Transmembrane_161A/B"/>
</dbReference>
<keyword evidence="10" id="KW-1185">Reference proteome</keyword>
<evidence type="ECO:0000256" key="6">
    <source>
        <dbReference type="ARBA" id="ARBA00023180"/>
    </source>
</evidence>
<protein>
    <recommendedName>
        <fullName evidence="11">Transmembrane protein</fullName>
    </recommendedName>
</protein>
<keyword evidence="6" id="KW-0325">Glycoprotein</keyword>
<evidence type="ECO:0000256" key="4">
    <source>
        <dbReference type="ARBA" id="ARBA00022989"/>
    </source>
</evidence>
<feature type="transmembrane region" description="Helical" evidence="8">
    <location>
        <begin position="168"/>
        <end position="186"/>
    </location>
</feature>
<evidence type="ECO:0000256" key="1">
    <source>
        <dbReference type="ARBA" id="ARBA00004141"/>
    </source>
</evidence>
<feature type="transmembrane region" description="Helical" evidence="8">
    <location>
        <begin position="332"/>
        <end position="353"/>
    </location>
</feature>